<evidence type="ECO:0000256" key="1">
    <source>
        <dbReference type="ARBA" id="ARBA00008898"/>
    </source>
</evidence>
<keyword evidence="2" id="KW-0560">Oxidoreductase</keyword>
<evidence type="ECO:0000313" key="4">
    <source>
        <dbReference type="EMBL" id="OCX20678.1"/>
    </source>
</evidence>
<dbReference type="Proteomes" id="UP000094412">
    <property type="component" value="Unassembled WGS sequence"/>
</dbReference>
<sequence length="178" mass="19810">MIIEQEAAFDGRAFRQALGQFPTGVCVVTCLADGEQLGMTMSSFNSLSLDPPLVLFSIDRRSASLSLWEIAASYAINVIAENQKDISNRFARPLSNKWEGVRFEHGRSGAPVLPGAAALFDCEPWARHAAGDHVLFIARVTHFRRFADRQPLVFSKGRYASLQPTEFTAPLWPLDIHY</sequence>
<dbReference type="GO" id="GO:0010181">
    <property type="term" value="F:FMN binding"/>
    <property type="evidence" value="ECO:0007669"/>
    <property type="project" value="InterPro"/>
</dbReference>
<dbReference type="AlphaFoldDB" id="A0A1C2E122"/>
<comment type="similarity">
    <text evidence="1">Belongs to the non-flavoprotein flavin reductase family.</text>
</comment>
<reference evidence="4 5" key="1">
    <citation type="submission" date="2016-08" db="EMBL/GenBank/DDBJ databases">
        <title>Whole genome sequence of Mesorhizobium sp. strain UASWS1009 isolated from industrial sewage.</title>
        <authorList>
            <person name="Crovadore J."/>
            <person name="Calmin G."/>
            <person name="Chablais R."/>
            <person name="Cochard B."/>
            <person name="Lefort F."/>
        </authorList>
    </citation>
    <scope>NUCLEOTIDE SEQUENCE [LARGE SCALE GENOMIC DNA]</scope>
    <source>
        <strain evidence="4 5">UASWS1009</strain>
    </source>
</reference>
<dbReference type="EMBL" id="MDEO01000029">
    <property type="protein sequence ID" value="OCX20678.1"/>
    <property type="molecule type" value="Genomic_DNA"/>
</dbReference>
<comment type="caution">
    <text evidence="4">The sequence shown here is derived from an EMBL/GenBank/DDBJ whole genome shotgun (WGS) entry which is preliminary data.</text>
</comment>
<dbReference type="RefSeq" id="WP_065997570.1">
    <property type="nucleotide sequence ID" value="NZ_MDEO01000029.1"/>
</dbReference>
<dbReference type="OrthoDB" id="9792858at2"/>
<feature type="domain" description="Flavin reductase like" evidence="3">
    <location>
        <begin position="18"/>
        <end position="161"/>
    </location>
</feature>
<gene>
    <name evidence="4" type="ORF">QV13_08355</name>
</gene>
<evidence type="ECO:0000313" key="5">
    <source>
        <dbReference type="Proteomes" id="UP000094412"/>
    </source>
</evidence>
<dbReference type="PANTHER" id="PTHR30466">
    <property type="entry name" value="FLAVIN REDUCTASE"/>
    <property type="match status" value="1"/>
</dbReference>
<dbReference type="Gene3D" id="2.30.110.10">
    <property type="entry name" value="Electron Transport, Fmn-binding Protein, Chain A"/>
    <property type="match status" value="1"/>
</dbReference>
<proteinExistence type="inferred from homology"/>
<name>A0A1C2E122_9HYPH</name>
<dbReference type="InterPro" id="IPR050268">
    <property type="entry name" value="NADH-dep_flavin_reductase"/>
</dbReference>
<dbReference type="SMART" id="SM00903">
    <property type="entry name" value="Flavin_Reduct"/>
    <property type="match status" value="1"/>
</dbReference>
<dbReference type="InterPro" id="IPR002563">
    <property type="entry name" value="Flavin_Rdtase-like_dom"/>
</dbReference>
<dbReference type="PANTHER" id="PTHR30466:SF11">
    <property type="entry name" value="FLAVIN-DEPENDENT MONOOXYGENASE, REDUCTASE SUBUNIT HSAB"/>
    <property type="match status" value="1"/>
</dbReference>
<dbReference type="SUPFAM" id="SSF50475">
    <property type="entry name" value="FMN-binding split barrel"/>
    <property type="match status" value="1"/>
</dbReference>
<dbReference type="Pfam" id="PF01613">
    <property type="entry name" value="Flavin_Reduct"/>
    <property type="match status" value="1"/>
</dbReference>
<dbReference type="STRING" id="1566387.QV13_08355"/>
<accession>A0A1C2E122</accession>
<dbReference type="InterPro" id="IPR012349">
    <property type="entry name" value="Split_barrel_FMN-bd"/>
</dbReference>
<organism evidence="4 5">
    <name type="scientific">Mesorhizobium hungaricum</name>
    <dbReference type="NCBI Taxonomy" id="1566387"/>
    <lineage>
        <taxon>Bacteria</taxon>
        <taxon>Pseudomonadati</taxon>
        <taxon>Pseudomonadota</taxon>
        <taxon>Alphaproteobacteria</taxon>
        <taxon>Hyphomicrobiales</taxon>
        <taxon>Phyllobacteriaceae</taxon>
        <taxon>Mesorhizobium</taxon>
    </lineage>
</organism>
<dbReference type="GO" id="GO:0042602">
    <property type="term" value="F:riboflavin reductase (NADPH) activity"/>
    <property type="evidence" value="ECO:0007669"/>
    <property type="project" value="TreeGrafter"/>
</dbReference>
<evidence type="ECO:0000256" key="2">
    <source>
        <dbReference type="ARBA" id="ARBA00023002"/>
    </source>
</evidence>
<keyword evidence="5" id="KW-1185">Reference proteome</keyword>
<evidence type="ECO:0000259" key="3">
    <source>
        <dbReference type="SMART" id="SM00903"/>
    </source>
</evidence>
<protein>
    <recommendedName>
        <fullName evidence="3">Flavin reductase like domain-containing protein</fullName>
    </recommendedName>
</protein>